<keyword evidence="5" id="KW-1185">Reference proteome</keyword>
<evidence type="ECO:0000256" key="3">
    <source>
        <dbReference type="SAM" id="Phobius"/>
    </source>
</evidence>
<dbReference type="EMBL" id="ABTR02000001">
    <property type="protein sequence ID" value="EFC90353.1"/>
    <property type="molecule type" value="Genomic_DNA"/>
</dbReference>
<gene>
    <name evidence="4" type="ORF">Dpep_0321</name>
</gene>
<keyword evidence="3" id="KW-0472">Membrane</keyword>
<dbReference type="Pfam" id="PF07963">
    <property type="entry name" value="N_methyl"/>
    <property type="match status" value="1"/>
</dbReference>
<dbReference type="Proteomes" id="UP000006427">
    <property type="component" value="Unassembled WGS sequence"/>
</dbReference>
<keyword evidence="3" id="KW-0812">Transmembrane</keyword>
<protein>
    <recommendedName>
        <fullName evidence="6">Prepilin-type N-terminal cleavage/methylation domain-containing protein</fullName>
    </recommendedName>
</protein>
<dbReference type="NCBIfam" id="TIGR02532">
    <property type="entry name" value="IV_pilin_GFxxxE"/>
    <property type="match status" value="1"/>
</dbReference>
<comment type="subcellular location">
    <subcellularLocation>
        <location evidence="1">Cell outer membrane</location>
    </subcellularLocation>
</comment>
<dbReference type="PaxDb" id="469381-Dpep_0321"/>
<keyword evidence="2" id="KW-0998">Cell outer membrane</keyword>
<evidence type="ECO:0000256" key="1">
    <source>
        <dbReference type="ARBA" id="ARBA00004442"/>
    </source>
</evidence>
<feature type="transmembrane region" description="Helical" evidence="3">
    <location>
        <begin position="25"/>
        <end position="49"/>
    </location>
</feature>
<dbReference type="InterPro" id="IPR012902">
    <property type="entry name" value="N_methyl_site"/>
</dbReference>
<keyword evidence="3" id="KW-1133">Transmembrane helix</keyword>
<evidence type="ECO:0008006" key="6">
    <source>
        <dbReference type="Google" id="ProtNLM"/>
    </source>
</evidence>
<evidence type="ECO:0000313" key="4">
    <source>
        <dbReference type="EMBL" id="EFC90353.1"/>
    </source>
</evidence>
<evidence type="ECO:0000256" key="2">
    <source>
        <dbReference type="ARBA" id="ARBA00023237"/>
    </source>
</evidence>
<dbReference type="AlphaFoldDB" id="D2Z3P7"/>
<name>D2Z3P7_9BACT</name>
<evidence type="ECO:0000313" key="5">
    <source>
        <dbReference type="Proteomes" id="UP000006427"/>
    </source>
</evidence>
<dbReference type="RefSeq" id="WP_005659018.1">
    <property type="nucleotide sequence ID" value="NZ_ABTR02000001.1"/>
</dbReference>
<sequence length="173" mass="20133">MKLPDNCYEGERKGAFAPFFIPLRAYTLLEVLVVLVLLSVGAGSVFLVISGENWRNYCAKDEALRMTRWLTNRYQRSIMYRRFFFLIISEHGSGVDRIGLTWMDPTEKEIFRLKYCILSRSGPFSLSFYSPIYRTLSPGMTLHIYTTDDTKKPPLGKIVLPVKGVPYMEWFRH</sequence>
<proteinExistence type="predicted"/>
<dbReference type="STRING" id="469381.Dpep_0321"/>
<comment type="caution">
    <text evidence="4">The sequence shown here is derived from an EMBL/GenBank/DDBJ whole genome shotgun (WGS) entry which is preliminary data.</text>
</comment>
<dbReference type="GO" id="GO:0009279">
    <property type="term" value="C:cell outer membrane"/>
    <property type="evidence" value="ECO:0007669"/>
    <property type="project" value="UniProtKB-SubCell"/>
</dbReference>
<organism evidence="4 5">
    <name type="scientific">Dethiosulfovibrio peptidovorans DSM 11002</name>
    <dbReference type="NCBI Taxonomy" id="469381"/>
    <lineage>
        <taxon>Bacteria</taxon>
        <taxon>Thermotogati</taxon>
        <taxon>Synergistota</taxon>
        <taxon>Synergistia</taxon>
        <taxon>Synergistales</taxon>
        <taxon>Dethiosulfovibrionaceae</taxon>
        <taxon>Dethiosulfovibrio</taxon>
    </lineage>
</organism>
<reference evidence="4 5" key="1">
    <citation type="journal article" date="2010" name="Stand. Genomic Sci.">
        <title>Permanent draft genome sequence of Dethiosulfovibrio peptidovorans type strain (SEBR 4207).</title>
        <authorList>
            <person name="Labutti K."/>
            <person name="Mayilraj S."/>
            <person name="Clum A."/>
            <person name="Lucas S."/>
            <person name="Glavina Del Rio T."/>
            <person name="Nolan M."/>
            <person name="Tice H."/>
            <person name="Cheng J.F."/>
            <person name="Pitluck S."/>
            <person name="Liolios K."/>
            <person name="Ivanova N."/>
            <person name="Mavromatis K."/>
            <person name="Mikhailova N."/>
            <person name="Pati A."/>
            <person name="Goodwin L."/>
            <person name="Chen A."/>
            <person name="Palaniappan K."/>
            <person name="Land M."/>
            <person name="Hauser L."/>
            <person name="Chang Y.J."/>
            <person name="Jeffries C.D."/>
            <person name="Rohde M."/>
            <person name="Spring S."/>
            <person name="Goker M."/>
            <person name="Woyke T."/>
            <person name="Bristow J."/>
            <person name="Eisen J.A."/>
            <person name="Markowitz V."/>
            <person name="Hugenholtz P."/>
            <person name="Kyrpides N.C."/>
            <person name="Klenk H.P."/>
            <person name="Lapidus A."/>
        </authorList>
    </citation>
    <scope>NUCLEOTIDE SEQUENCE [LARGE SCALE GENOMIC DNA]</scope>
    <source>
        <strain evidence="4 5">DSM 11002</strain>
    </source>
</reference>
<accession>D2Z3P7</accession>